<reference evidence="3 4" key="1">
    <citation type="submission" date="2020-04" db="EMBL/GenBank/DDBJ databases">
        <title>Donghicola sp., a member of the Rhodobacteraceae family isolated from mangrove forest in Thailand.</title>
        <authorList>
            <person name="Charoenyingcharoen P."/>
            <person name="Yukphan P."/>
        </authorList>
    </citation>
    <scope>NUCLEOTIDE SEQUENCE [LARGE SCALE GENOMIC DNA]</scope>
    <source>
        <strain evidence="3 4">C2-DW-16</strain>
    </source>
</reference>
<dbReference type="Gene3D" id="1.10.287.660">
    <property type="entry name" value="Helix hairpin bin"/>
    <property type="match status" value="1"/>
</dbReference>
<organism evidence="3 4">
    <name type="scientific">Donghicola mangrovi</name>
    <dbReference type="NCBI Taxonomy" id="2729614"/>
    <lineage>
        <taxon>Bacteria</taxon>
        <taxon>Pseudomonadati</taxon>
        <taxon>Pseudomonadota</taxon>
        <taxon>Alphaproteobacteria</taxon>
        <taxon>Rhodobacterales</taxon>
        <taxon>Roseobacteraceae</taxon>
        <taxon>Donghicola</taxon>
    </lineage>
</organism>
<evidence type="ECO:0000256" key="1">
    <source>
        <dbReference type="ARBA" id="ARBA00023231"/>
    </source>
</evidence>
<dbReference type="RefSeq" id="WP_176854733.1">
    <property type="nucleotide sequence ID" value="NZ_JABCJD010000005.1"/>
</dbReference>
<dbReference type="Proteomes" id="UP000523601">
    <property type="component" value="Unassembled WGS sequence"/>
</dbReference>
<comment type="similarity">
    <text evidence="2">Belongs to the UPF0437 family.</text>
</comment>
<dbReference type="InterPro" id="IPR029012">
    <property type="entry name" value="Helix_hairpin_bin_sf"/>
</dbReference>
<dbReference type="EMBL" id="JABCJD010000005">
    <property type="protein sequence ID" value="NVO28135.1"/>
    <property type="molecule type" value="Genomic_DNA"/>
</dbReference>
<sequence>MSVEELQTKVKKLSMRSTEAKMALHDLSEELPTDWEKIPEVAEQTFAVFKELTEARRALKAAKKAAAEA</sequence>
<dbReference type="InterPro" id="IPR007774">
    <property type="entry name" value="Put_N_fixation"/>
</dbReference>
<keyword evidence="1" id="KW-0535">Nitrogen fixation</keyword>
<gene>
    <name evidence="3" type="ORF">HJ526_11930</name>
</gene>
<dbReference type="Pfam" id="PF05082">
    <property type="entry name" value="Rop-like"/>
    <property type="match status" value="1"/>
</dbReference>
<evidence type="ECO:0000313" key="3">
    <source>
        <dbReference type="EMBL" id="NVO28135.1"/>
    </source>
</evidence>
<protein>
    <recommendedName>
        <fullName evidence="5">Rop-like family nitrogen fixation protein</fullName>
    </recommendedName>
</protein>
<keyword evidence="4" id="KW-1185">Reference proteome</keyword>
<evidence type="ECO:0000313" key="4">
    <source>
        <dbReference type="Proteomes" id="UP000523601"/>
    </source>
</evidence>
<comment type="caution">
    <text evidence="3">The sequence shown here is derived from an EMBL/GenBank/DDBJ whole genome shotgun (WGS) entry which is preliminary data.</text>
</comment>
<proteinExistence type="inferred from homology"/>
<dbReference type="PIRSF" id="PIRSF037676">
    <property type="entry name" value="DUF683"/>
    <property type="match status" value="1"/>
</dbReference>
<accession>A0ABX2PF89</accession>
<evidence type="ECO:0008006" key="5">
    <source>
        <dbReference type="Google" id="ProtNLM"/>
    </source>
</evidence>
<evidence type="ECO:0000256" key="2">
    <source>
        <dbReference type="ARBA" id="ARBA00044954"/>
    </source>
</evidence>
<name>A0ABX2PF89_9RHOB</name>